<proteinExistence type="predicted"/>
<organism evidence="1 2">
    <name type="scientific">Solirubrobacter deserti</name>
    <dbReference type="NCBI Taxonomy" id="2282478"/>
    <lineage>
        <taxon>Bacteria</taxon>
        <taxon>Bacillati</taxon>
        <taxon>Actinomycetota</taxon>
        <taxon>Thermoleophilia</taxon>
        <taxon>Solirubrobacterales</taxon>
        <taxon>Solirubrobacteraceae</taxon>
        <taxon>Solirubrobacter</taxon>
    </lineage>
</organism>
<dbReference type="EMBL" id="JAPCID010000007">
    <property type="protein sequence ID" value="MDA0137064.1"/>
    <property type="molecule type" value="Genomic_DNA"/>
</dbReference>
<dbReference type="Proteomes" id="UP001147700">
    <property type="component" value="Unassembled WGS sequence"/>
</dbReference>
<comment type="caution">
    <text evidence="1">The sequence shown here is derived from an EMBL/GenBank/DDBJ whole genome shotgun (WGS) entry which is preliminary data.</text>
</comment>
<evidence type="ECO:0000313" key="1">
    <source>
        <dbReference type="EMBL" id="MDA0137064.1"/>
    </source>
</evidence>
<reference evidence="1" key="1">
    <citation type="submission" date="2022-10" db="EMBL/GenBank/DDBJ databases">
        <title>The WGS of Solirubrobacter sp. CPCC 204708.</title>
        <authorList>
            <person name="Jiang Z."/>
        </authorList>
    </citation>
    <scope>NUCLEOTIDE SEQUENCE</scope>
    <source>
        <strain evidence="1">CPCC 204708</strain>
    </source>
</reference>
<evidence type="ECO:0000313" key="2">
    <source>
        <dbReference type="Proteomes" id="UP001147700"/>
    </source>
</evidence>
<dbReference type="RefSeq" id="WP_202956224.1">
    <property type="nucleotide sequence ID" value="NZ_JAPCID010000007.1"/>
</dbReference>
<gene>
    <name evidence="1" type="ORF">OJ962_06115</name>
</gene>
<sequence>MTAEIPIACTLSPDGFTARVGLIAALATDGVLERTSTETGLRVRLRDTPEIERRTRELVAAESRCCAFLTFELRRHDDSLILDISGPVGARPVIEQFFADASAKTAAAGVAWR</sequence>
<protein>
    <submittedName>
        <fullName evidence="1">Uncharacterized protein</fullName>
    </submittedName>
</protein>
<keyword evidence="2" id="KW-1185">Reference proteome</keyword>
<accession>A0ABT4REU6</accession>
<name>A0ABT4REU6_9ACTN</name>